<dbReference type="EMBL" id="KZ994292">
    <property type="protein sequence ID" value="RKO93309.1"/>
    <property type="molecule type" value="Genomic_DNA"/>
</dbReference>
<name>A0A4P9WK18_9FUNG</name>
<dbReference type="Proteomes" id="UP000269721">
    <property type="component" value="Unassembled WGS sequence"/>
</dbReference>
<evidence type="ECO:0000256" key="1">
    <source>
        <dbReference type="SAM" id="MobiDB-lite"/>
    </source>
</evidence>
<proteinExistence type="predicted"/>
<evidence type="ECO:0000313" key="2">
    <source>
        <dbReference type="EMBL" id="RKO93309.1"/>
    </source>
</evidence>
<sequence length="125" mass="13718">MAFLHIQKQVRATAPDPPPQSGPSARHLSSPLSSPKDLRAAVEHQKFILKSHHRQQQEVLALAKRQEDEVKQLRSQHALYGFGSMPQEAEITVEGRAGVHGWVGINGVEKSDASEPREGKMRGAG</sequence>
<dbReference type="AlphaFoldDB" id="A0A4P9WK18"/>
<reference evidence="3" key="1">
    <citation type="journal article" date="2018" name="Nat. Microbiol.">
        <title>Leveraging single-cell genomics to expand the fungal tree of life.</title>
        <authorList>
            <person name="Ahrendt S.R."/>
            <person name="Quandt C.A."/>
            <person name="Ciobanu D."/>
            <person name="Clum A."/>
            <person name="Salamov A."/>
            <person name="Andreopoulos B."/>
            <person name="Cheng J.F."/>
            <person name="Woyke T."/>
            <person name="Pelin A."/>
            <person name="Henrissat B."/>
            <person name="Reynolds N.K."/>
            <person name="Benny G.L."/>
            <person name="Smith M.E."/>
            <person name="James T.Y."/>
            <person name="Grigoriev I.V."/>
        </authorList>
    </citation>
    <scope>NUCLEOTIDE SEQUENCE [LARGE SCALE GENOMIC DNA]</scope>
</reference>
<protein>
    <submittedName>
        <fullName evidence="2">Uncharacterized protein</fullName>
    </submittedName>
</protein>
<feature type="region of interest" description="Disordered" evidence="1">
    <location>
        <begin position="1"/>
        <end position="37"/>
    </location>
</feature>
<accession>A0A4P9WK18</accession>
<evidence type="ECO:0000313" key="3">
    <source>
        <dbReference type="Proteomes" id="UP000269721"/>
    </source>
</evidence>
<organism evidence="2 3">
    <name type="scientific">Blyttiomyces helicus</name>
    <dbReference type="NCBI Taxonomy" id="388810"/>
    <lineage>
        <taxon>Eukaryota</taxon>
        <taxon>Fungi</taxon>
        <taxon>Fungi incertae sedis</taxon>
        <taxon>Chytridiomycota</taxon>
        <taxon>Chytridiomycota incertae sedis</taxon>
        <taxon>Chytridiomycetes</taxon>
        <taxon>Chytridiomycetes incertae sedis</taxon>
        <taxon>Blyttiomyces</taxon>
    </lineage>
</organism>
<keyword evidence="3" id="KW-1185">Reference proteome</keyword>
<gene>
    <name evidence="2" type="ORF">BDK51DRAFT_39770</name>
</gene>